<evidence type="ECO:0000313" key="2">
    <source>
        <dbReference type="Proteomes" id="UP000504607"/>
    </source>
</evidence>
<protein>
    <submittedName>
        <fullName evidence="3">LOW QUALITY PROTEIN: flocculation protein FLO11</fullName>
    </submittedName>
</protein>
<evidence type="ECO:0000313" key="3">
    <source>
        <dbReference type="RefSeq" id="XP_029118622.1"/>
    </source>
</evidence>
<dbReference type="PANTHER" id="PTHR13621:SF2">
    <property type="entry name" value="PROLINE-RICH PROTEIN PRCC"/>
    <property type="match status" value="1"/>
</dbReference>
<keyword evidence="2" id="KW-1185">Reference proteome</keyword>
<feature type="region of interest" description="Disordered" evidence="1">
    <location>
        <begin position="255"/>
        <end position="277"/>
    </location>
</feature>
<dbReference type="Pfam" id="PF10253">
    <property type="entry name" value="PRCC"/>
    <property type="match status" value="1"/>
</dbReference>
<accession>A0A8N4ETF3</accession>
<dbReference type="GO" id="GO:0005634">
    <property type="term" value="C:nucleus"/>
    <property type="evidence" value="ECO:0007669"/>
    <property type="project" value="TreeGrafter"/>
</dbReference>
<dbReference type="OrthoDB" id="206969at2759"/>
<feature type="compositionally biased region" description="Acidic residues" evidence="1">
    <location>
        <begin position="170"/>
        <end position="179"/>
    </location>
</feature>
<name>A0A8N4ETF3_ELAGV</name>
<proteinExistence type="predicted"/>
<dbReference type="AlphaFoldDB" id="A0A8N4ETF3"/>
<feature type="compositionally biased region" description="Low complexity" evidence="1">
    <location>
        <begin position="188"/>
        <end position="199"/>
    </location>
</feature>
<dbReference type="InterPro" id="IPR018800">
    <property type="entry name" value="PRCC"/>
</dbReference>
<feature type="compositionally biased region" description="Low complexity" evidence="1">
    <location>
        <begin position="102"/>
        <end position="138"/>
    </location>
</feature>
<dbReference type="KEGG" id="egu:105039318"/>
<gene>
    <name evidence="3" type="primary">LOC105039318</name>
</gene>
<organism evidence="2 3">
    <name type="scientific">Elaeis guineensis var. tenera</name>
    <name type="common">Oil palm</name>
    <dbReference type="NCBI Taxonomy" id="51953"/>
    <lineage>
        <taxon>Eukaryota</taxon>
        <taxon>Viridiplantae</taxon>
        <taxon>Streptophyta</taxon>
        <taxon>Embryophyta</taxon>
        <taxon>Tracheophyta</taxon>
        <taxon>Spermatophyta</taxon>
        <taxon>Magnoliopsida</taxon>
        <taxon>Liliopsida</taxon>
        <taxon>Arecaceae</taxon>
        <taxon>Arecoideae</taxon>
        <taxon>Cocoseae</taxon>
        <taxon>Elaeidinae</taxon>
        <taxon>Elaeis</taxon>
    </lineage>
</organism>
<feature type="region of interest" description="Disordered" evidence="1">
    <location>
        <begin position="1"/>
        <end position="214"/>
    </location>
</feature>
<evidence type="ECO:0000256" key="1">
    <source>
        <dbReference type="SAM" id="MobiDB-lite"/>
    </source>
</evidence>
<dbReference type="PANTHER" id="PTHR13621">
    <property type="entry name" value="PROLINE-RICH PROTEIN PRCC"/>
    <property type="match status" value="1"/>
</dbReference>
<dbReference type="RefSeq" id="XP_029118622.1">
    <property type="nucleotide sequence ID" value="XM_029262789.1"/>
</dbReference>
<sequence>MDSLLANYASSDDEDNVEEEKNASAPPPKPSLFTSSLPSPKASSSASLFSSIPPPKSSISPASLNPSAPKSRDLGGEGGENDEIGSRSASKNPPSSGPPSRAPSSSIFSSLPRPKTSASSSFFSSLPPPRSSQQSNLPKPSNPASLDQNPKKVVPVTLPSNPSLLRNGNFEDDDDEEEEKERKRGKDSSSIASSKSLSSMLPAPKNSLCSAPAAGRRSIVEADVPAAKPEGIGQQQEMSALESYGSYYDGSLVGGSGEAGEGSRVSSEFRNSSEASGWDPNYGSAVGYGSGGEVDYGSGGGMDYGSYGGTMGYGSYGGTMDYGSYGANWSDGSATMATPEIADMGKIAGKRGRNEIPMEVVEVKQDELMKNRPREDKAKLTGLAFGPSYQPVSSAKGKPSKLQKRKHQIGSLYFDMKQKEMELAERRSKGLLTKAETQAKYGW</sequence>
<feature type="compositionally biased region" description="Low complexity" evidence="1">
    <location>
        <begin position="35"/>
        <end position="63"/>
    </location>
</feature>
<dbReference type="Proteomes" id="UP000504607">
    <property type="component" value="Chromosome 2"/>
</dbReference>
<feature type="compositionally biased region" description="Polar residues" evidence="1">
    <location>
        <begin position="264"/>
        <end position="275"/>
    </location>
</feature>
<reference evidence="3" key="1">
    <citation type="submission" date="2025-08" db="UniProtKB">
        <authorList>
            <consortium name="RefSeq"/>
        </authorList>
    </citation>
    <scope>IDENTIFICATION</scope>
</reference>